<keyword evidence="1" id="KW-0479">Metal-binding</keyword>
<name>A0A9W8IB76_9FUNG</name>
<evidence type="ECO:0000313" key="4">
    <source>
        <dbReference type="Proteomes" id="UP001139887"/>
    </source>
</evidence>
<accession>A0A9W8IB76</accession>
<organism evidence="3 4">
    <name type="scientific">Coemansia brasiliensis</name>
    <dbReference type="NCBI Taxonomy" id="2650707"/>
    <lineage>
        <taxon>Eukaryota</taxon>
        <taxon>Fungi</taxon>
        <taxon>Fungi incertae sedis</taxon>
        <taxon>Zoopagomycota</taxon>
        <taxon>Kickxellomycotina</taxon>
        <taxon>Kickxellomycetes</taxon>
        <taxon>Kickxellales</taxon>
        <taxon>Kickxellaceae</taxon>
        <taxon>Coemansia</taxon>
    </lineage>
</organism>
<dbReference type="Proteomes" id="UP001139887">
    <property type="component" value="Unassembled WGS sequence"/>
</dbReference>
<gene>
    <name evidence="3" type="ORF">IWW36_001691</name>
</gene>
<dbReference type="EMBL" id="JANBUW010000025">
    <property type="protein sequence ID" value="KAJ2850722.1"/>
    <property type="molecule type" value="Genomic_DNA"/>
</dbReference>
<dbReference type="OrthoDB" id="5561959at2759"/>
<keyword evidence="4" id="KW-1185">Reference proteome</keyword>
<proteinExistence type="predicted"/>
<comment type="caution">
    <text evidence="3">The sequence shown here is derived from an EMBL/GenBank/DDBJ whole genome shotgun (WGS) entry which is preliminary data.</text>
</comment>
<dbReference type="PROSITE" id="PS50157">
    <property type="entry name" value="ZINC_FINGER_C2H2_2"/>
    <property type="match status" value="1"/>
</dbReference>
<keyword evidence="1" id="KW-0862">Zinc</keyword>
<dbReference type="AlphaFoldDB" id="A0A9W8IB76"/>
<sequence length="69" mass="8217">MSYSCDNCNVHFDSKTWYSGHLQRTHSRSAKIDISSTPTIELDSEIDPVAKYRTWVYRFKSFIRRKIRS</sequence>
<reference evidence="3" key="1">
    <citation type="submission" date="2022-07" db="EMBL/GenBank/DDBJ databases">
        <title>Phylogenomic reconstructions and comparative analyses of Kickxellomycotina fungi.</title>
        <authorList>
            <person name="Reynolds N.K."/>
            <person name="Stajich J.E."/>
            <person name="Barry K."/>
            <person name="Grigoriev I.V."/>
            <person name="Crous P."/>
            <person name="Smith M.E."/>
        </authorList>
    </citation>
    <scope>NUCLEOTIDE SEQUENCE</scope>
    <source>
        <strain evidence="3">NRRL 1566</strain>
    </source>
</reference>
<feature type="domain" description="C2H2-type" evidence="2">
    <location>
        <begin position="3"/>
        <end position="31"/>
    </location>
</feature>
<evidence type="ECO:0000256" key="1">
    <source>
        <dbReference type="PROSITE-ProRule" id="PRU00042"/>
    </source>
</evidence>
<dbReference type="GO" id="GO:0008270">
    <property type="term" value="F:zinc ion binding"/>
    <property type="evidence" value="ECO:0007669"/>
    <property type="project" value="UniProtKB-KW"/>
</dbReference>
<evidence type="ECO:0000313" key="3">
    <source>
        <dbReference type="EMBL" id="KAJ2850722.1"/>
    </source>
</evidence>
<dbReference type="InterPro" id="IPR013087">
    <property type="entry name" value="Znf_C2H2_type"/>
</dbReference>
<protein>
    <recommendedName>
        <fullName evidence="2">C2H2-type domain-containing protein</fullName>
    </recommendedName>
</protein>
<dbReference type="PROSITE" id="PS00028">
    <property type="entry name" value="ZINC_FINGER_C2H2_1"/>
    <property type="match status" value="1"/>
</dbReference>
<keyword evidence="1" id="KW-0863">Zinc-finger</keyword>
<evidence type="ECO:0000259" key="2">
    <source>
        <dbReference type="PROSITE" id="PS50157"/>
    </source>
</evidence>